<feature type="compositionally biased region" description="Pro residues" evidence="2">
    <location>
        <begin position="851"/>
        <end position="865"/>
    </location>
</feature>
<name>A0A0G4GV72_VITBC</name>
<gene>
    <name evidence="4" type="ORF">Vbra_18755</name>
</gene>
<dbReference type="Proteomes" id="UP000041254">
    <property type="component" value="Unassembled WGS sequence"/>
</dbReference>
<evidence type="ECO:0008006" key="6">
    <source>
        <dbReference type="Google" id="ProtNLM"/>
    </source>
</evidence>
<evidence type="ECO:0000313" key="4">
    <source>
        <dbReference type="EMBL" id="CEM34794.1"/>
    </source>
</evidence>
<feature type="compositionally biased region" description="Basic and acidic residues" evidence="2">
    <location>
        <begin position="675"/>
        <end position="694"/>
    </location>
</feature>
<dbReference type="Gene3D" id="3.30.40.10">
    <property type="entry name" value="Zinc/RING finger domain, C3HC4 (zinc finger)"/>
    <property type="match status" value="1"/>
</dbReference>
<protein>
    <recommendedName>
        <fullName evidence="6">RING-type domain-containing protein</fullName>
    </recommendedName>
</protein>
<feature type="region of interest" description="Disordered" evidence="2">
    <location>
        <begin position="675"/>
        <end position="979"/>
    </location>
</feature>
<dbReference type="InterPro" id="IPR000225">
    <property type="entry name" value="Armadillo"/>
</dbReference>
<organism evidence="4 5">
    <name type="scientific">Vitrella brassicaformis (strain CCMP3155)</name>
    <dbReference type="NCBI Taxonomy" id="1169540"/>
    <lineage>
        <taxon>Eukaryota</taxon>
        <taxon>Sar</taxon>
        <taxon>Alveolata</taxon>
        <taxon>Colpodellida</taxon>
        <taxon>Vitrellaceae</taxon>
        <taxon>Vitrella</taxon>
    </lineage>
</organism>
<evidence type="ECO:0000256" key="2">
    <source>
        <dbReference type="SAM" id="MobiDB-lite"/>
    </source>
</evidence>
<dbReference type="InterPro" id="IPR011989">
    <property type="entry name" value="ARM-like"/>
</dbReference>
<dbReference type="InterPro" id="IPR042856">
    <property type="entry name" value="RSP14"/>
</dbReference>
<evidence type="ECO:0000313" key="5">
    <source>
        <dbReference type="Proteomes" id="UP000041254"/>
    </source>
</evidence>
<dbReference type="VEuPathDB" id="CryptoDB:Vbra_18755"/>
<dbReference type="InterPro" id="IPR016024">
    <property type="entry name" value="ARM-type_fold"/>
</dbReference>
<dbReference type="InterPro" id="IPR013083">
    <property type="entry name" value="Znf_RING/FYVE/PHD"/>
</dbReference>
<feature type="chain" id="PRO_5005190716" description="RING-type domain-containing protein" evidence="3">
    <location>
        <begin position="29"/>
        <end position="1096"/>
    </location>
</feature>
<dbReference type="PROSITE" id="PS50176">
    <property type="entry name" value="ARM_REPEAT"/>
    <property type="match status" value="1"/>
</dbReference>
<feature type="signal peptide" evidence="3">
    <location>
        <begin position="1"/>
        <end position="28"/>
    </location>
</feature>
<evidence type="ECO:0000256" key="1">
    <source>
        <dbReference type="PROSITE-ProRule" id="PRU00259"/>
    </source>
</evidence>
<dbReference type="EMBL" id="CDMY01000831">
    <property type="protein sequence ID" value="CEM34794.1"/>
    <property type="molecule type" value="Genomic_DNA"/>
</dbReference>
<dbReference type="InParanoid" id="A0A0G4GV72"/>
<proteinExistence type="predicted"/>
<dbReference type="Gene3D" id="1.25.10.10">
    <property type="entry name" value="Leucine-rich Repeat Variant"/>
    <property type="match status" value="2"/>
</dbReference>
<feature type="compositionally biased region" description="Pro residues" evidence="2">
    <location>
        <begin position="882"/>
        <end position="893"/>
    </location>
</feature>
<dbReference type="AlphaFoldDB" id="A0A0G4GV72"/>
<dbReference type="PANTHER" id="PTHR15599:SF1">
    <property type="entry name" value="RADIAL SPOKE HEAD 14 HOMOLOG"/>
    <property type="match status" value="1"/>
</dbReference>
<dbReference type="PhylomeDB" id="A0A0G4GV72"/>
<feature type="region of interest" description="Disordered" evidence="2">
    <location>
        <begin position="409"/>
        <end position="447"/>
    </location>
</feature>
<feature type="compositionally biased region" description="Low complexity" evidence="2">
    <location>
        <begin position="967"/>
        <end position="979"/>
    </location>
</feature>
<feature type="compositionally biased region" description="Polar residues" evidence="2">
    <location>
        <begin position="812"/>
        <end position="822"/>
    </location>
</feature>
<feature type="compositionally biased region" description="Low complexity" evidence="2">
    <location>
        <begin position="776"/>
        <end position="803"/>
    </location>
</feature>
<dbReference type="SUPFAM" id="SSF48371">
    <property type="entry name" value="ARM repeat"/>
    <property type="match status" value="1"/>
</dbReference>
<evidence type="ECO:0000256" key="3">
    <source>
        <dbReference type="SAM" id="SignalP"/>
    </source>
</evidence>
<keyword evidence="3" id="KW-0732">Signal</keyword>
<dbReference type="SMART" id="SM00185">
    <property type="entry name" value="ARM"/>
    <property type="match status" value="5"/>
</dbReference>
<accession>A0A0G4GV72</accession>
<dbReference type="PANTHER" id="PTHR15599">
    <property type="entry name" value="RTDR1"/>
    <property type="match status" value="1"/>
</dbReference>
<feature type="repeat" description="ARM" evidence="1">
    <location>
        <begin position="155"/>
        <end position="182"/>
    </location>
</feature>
<feature type="compositionally biased region" description="Acidic residues" evidence="2">
    <location>
        <begin position="411"/>
        <end position="446"/>
    </location>
</feature>
<keyword evidence="5" id="KW-1185">Reference proteome</keyword>
<dbReference type="Pfam" id="PF00514">
    <property type="entry name" value="Arm"/>
    <property type="match status" value="1"/>
</dbReference>
<sequence>MKTEVLPALMLAAALVVTLASLSPAVSGDLHRDEVHGLMKQLREVIADSTRPDHIAAGVAERSGAAVGALLGGAFETALQLEASRLLTSIGKAGTQAVGALIRVGVISSLVRAIKRAVDLPDEELASAIVMPLHQVVLVADENGLPWKDELFEADGLPPLVRLLDHQHEEVKRAATTIIRKLQFALCVAPRPACVDVAYTLFEHGALKKLSALLLRPDVEMRHNAVVIVEHILMPILDDLPERPGLQQAVIETIIDSEVLPKLAVAASGSHVGRGSHAAAYILPYHRVCNLLIHRGNDTQQVYAAAHGCIEKACVFLTARVKQMQAPLSDWDYFDTLLVDSLGGALRSTPSPWDTFYQNSLSGSLRQRATAAILTTHGCGQSIKELVEHPTDAISMRAKRAMELLEANVESMEDDSDDSDDSGDSDGTDTDSLLDESDVSILDEPEGPVQFTGRAAASIKMLTLQLRSDDKQQLLGALVGVVEGTFRSERATTKQLLVAQYADQLGESVLRVLCETEDDDVQRAAGEVLGLFAGSGPRVVDVFIRFGAIPSLVQALRRSTELSGRHAAGALSPLNILRPLQLLLREAGAQSTNQLMEAGGLPLLAKLLDHSDLTVKAAAVRILAVTPGGHRVLSTRIIGIAIILAALVMLPRLWRFLYVHLLRLRQHRREQQAERHQRDLLADEEAEKNRDNGRGGKGRQQTTVRRRPVAQPSSGSDDQGGRLSCTTASSSGSSSGRQTPSVLREESTTVAEMESDDGQWKAVTRNRSNRTKRGGSTQATSSHQTPTSASSSLTTPSSSPVTTNGEGHPSEGVSSATSSADQTPRDTLPISVSIPKRRRAAGRGLGLTTIAPPPPSMGAAPPTPWLPSAEDISSSTAHRPHLPPPPPPPPSPPEVSCGAALSDVWPSSGSSVRAQAGLSHNRGPPPLVKCGHGHGSQLQATAEVGRFRDEQRQTSDTPQQPHRLSPSASASTTSTTSSSAAALELLTEEPRSQDSTPQQETAAEQAIRDGTCVACHEPGPTVVFFPCKQRCLCAACWAIMSRNHKRAKGERERLRAEGVPDKAMDMAVQIDAELKCPACLTKADYATDLKGIKVTT</sequence>
<reference evidence="4 5" key="1">
    <citation type="submission" date="2014-11" db="EMBL/GenBank/DDBJ databases">
        <authorList>
            <person name="Zhu J."/>
            <person name="Qi W."/>
            <person name="Song R."/>
        </authorList>
    </citation>
    <scope>NUCLEOTIDE SEQUENCE [LARGE SCALE GENOMIC DNA]</scope>
</reference>